<dbReference type="GO" id="GO:0005741">
    <property type="term" value="C:mitochondrial outer membrane"/>
    <property type="evidence" value="ECO:0007669"/>
    <property type="project" value="TreeGrafter"/>
</dbReference>
<dbReference type="GO" id="GO:0005634">
    <property type="term" value="C:nucleus"/>
    <property type="evidence" value="ECO:0007669"/>
    <property type="project" value="TreeGrafter"/>
</dbReference>
<feature type="compositionally biased region" description="Low complexity" evidence="1">
    <location>
        <begin position="503"/>
        <end position="512"/>
    </location>
</feature>
<evidence type="ECO:0000313" key="3">
    <source>
        <dbReference type="EMBL" id="PWN26058.1"/>
    </source>
</evidence>
<dbReference type="InterPro" id="IPR011074">
    <property type="entry name" value="CRAL/TRIO_N_dom"/>
</dbReference>
<evidence type="ECO:0000256" key="1">
    <source>
        <dbReference type="SAM" id="MobiDB-lite"/>
    </source>
</evidence>
<feature type="compositionally biased region" description="Basic and acidic residues" evidence="1">
    <location>
        <begin position="65"/>
        <end position="89"/>
    </location>
</feature>
<dbReference type="CDD" id="cd00170">
    <property type="entry name" value="SEC14"/>
    <property type="match status" value="1"/>
</dbReference>
<keyword evidence="4" id="KW-1185">Reference proteome</keyword>
<feature type="region of interest" description="Disordered" evidence="1">
    <location>
        <begin position="1338"/>
        <end position="1419"/>
    </location>
</feature>
<dbReference type="InterPro" id="IPR019412">
    <property type="entry name" value="IML2/TPR_39"/>
</dbReference>
<feature type="compositionally biased region" description="Acidic residues" evidence="1">
    <location>
        <begin position="545"/>
        <end position="578"/>
    </location>
</feature>
<dbReference type="Gene3D" id="3.40.525.10">
    <property type="entry name" value="CRAL-TRIO lipid binding domain"/>
    <property type="match status" value="1"/>
</dbReference>
<dbReference type="SUPFAM" id="SSF52087">
    <property type="entry name" value="CRAL/TRIO domain"/>
    <property type="match status" value="1"/>
</dbReference>
<dbReference type="Pfam" id="PF00650">
    <property type="entry name" value="CRAL_TRIO"/>
    <property type="match status" value="1"/>
</dbReference>
<dbReference type="PROSITE" id="PS50191">
    <property type="entry name" value="CRAL_TRIO"/>
    <property type="match status" value="1"/>
</dbReference>
<dbReference type="RefSeq" id="XP_025360670.1">
    <property type="nucleotide sequence ID" value="XM_025506708.1"/>
</dbReference>
<sequence length="1419" mass="158011">MSTQKNFDGEEVLPGYRGNLDDHQQKCLREMYKRFFELQEKNKKISEDLEKQGGPTKAKGGRPAPSKDDKEAGKDIPKGDAAKEEAKKAEEMKEMNQFLDKYGGPYLKKAVWEFCKHDHPDAAMLRFLRARKWDIDRALAMLAAALKFRFEMDVEGIITKGEEGLKDVPGFLNQFRRGISYIQGNSNRPGEYPIYFIHVARHFTNAQKHEVLQQFVLLAMENARQLTTPPYEKAVVVFDMNGFGLKNMDWQCVLFLVKCLEAYYPESLQRIYVHGAPWIFKGIWQVLQPMLDPVVRDKIKFSSKAHELADYIPAEKLRIGMGGTMDWDWDYIEPEPNENDKLKDTETVEAIKKQYMDLATEYENLTKEWIDAGDNDDDAPDLTYKREVVAKKLRLVALQGTPYLRAKNIYQRVGILKDEHHVNWEYPQKDGEVKKQSVNDKHDIPSLKKWLEDNDEDNLEDTVVGRLGACGTEAKGGHAGTKSKGKKGSSNGAASKDKDAGSKKSNGTAAAGGAAGGAAAGGALGTIAAKAKKATPLKKKKEPEPEPEPEPEEDDDDDEEEEEEEEEDEDEEEEEEEEQKPAPKSKGANGSAKGGKAQNENQDEQTYTGAAIGAVTGAAAAAGATAAGAVNYLRGSSQDEQDGATEDGAKSNGATATRGANGRKQNYREPEPAPEEEEDEEDYDDEEDEDEDAGSDYSDDSITPETNVAVDFINPKGVKASEVKIDDNDCREDLATVREAMNLFLNSRMKEAEELCREGAENRLYKAEGMALINTVKAVMTFEPSDFETAILCCKHSMNIASHLRKKQGTVGKLIGGGKQKAFQKMSLVEQHAELVFAESQLLKCVLGIFYAGDAVAFVKHALGLRSSYFVMRDLLEFVEYCDGEAEEAQISGRRAKYNVDQDFRSGVYVGNATCSLVLSMLPKRALSLMEGFGFVGDRKFSLDLYSRAGGWSKNKPLPTISAEAEGVRRPLCDIAILVYHLTISQYIPLTDVDIEFADKVLSWNLVRFPSGIFYLYFSAKLYAAQALPEKAIEYYRNAIESQREYKQLHHMCFWDLAMTYLSTCDYARAHECYDVLSRESNWSKSIYQYAKAVMLYETGMDDRAKSATVMRTVPKVVKKIAGRQIPFERFAVLKAKKYVANSNRLPLPALEFSYLWHCMSQMPVFLMVEQTLTRIDEFIDDLETYHDPKTYPGGESEFYGAYCISYFLRGVALTHVAYPPAHTLVRLPADDSIGSLDDVEKDAVGSFEKVFKWAHKLDEVDRYVCYFAHYEFGRLLAAMNKPDAARLEFKKVLSGKPLEAKGKGGLTGSAKASYLMSNMAQVRSHAALETQRINSNRSRGSFFSDSGSSAAGSSIGGNSTSRSASMSSRGTSMTSSRSSRASPSVGGTKKLTRDGTSRSNRQSSLAASDYTGTTGRRR</sequence>
<feature type="compositionally biased region" description="Gly residues" evidence="1">
    <location>
        <begin position="513"/>
        <end position="524"/>
    </location>
</feature>
<feature type="region of interest" description="Disordered" evidence="1">
    <location>
        <begin position="45"/>
        <end position="89"/>
    </location>
</feature>
<protein>
    <recommendedName>
        <fullName evidence="2">CRAL-TRIO domain-containing protein</fullName>
    </recommendedName>
</protein>
<feature type="region of interest" description="Disordered" evidence="1">
    <location>
        <begin position="1"/>
        <end position="20"/>
    </location>
</feature>
<dbReference type="InterPro" id="IPR036273">
    <property type="entry name" value="CRAL/TRIO_N_dom_sf"/>
</dbReference>
<dbReference type="SUPFAM" id="SSF48452">
    <property type="entry name" value="TPR-like"/>
    <property type="match status" value="1"/>
</dbReference>
<dbReference type="InterPro" id="IPR001251">
    <property type="entry name" value="CRAL-TRIO_dom"/>
</dbReference>
<evidence type="ECO:0000313" key="4">
    <source>
        <dbReference type="Proteomes" id="UP000245884"/>
    </source>
</evidence>
<dbReference type="Pfam" id="PF03765">
    <property type="entry name" value="CRAL_TRIO_N"/>
    <property type="match status" value="1"/>
</dbReference>
<organism evidence="3 4">
    <name type="scientific">Jaminaea rosea</name>
    <dbReference type="NCBI Taxonomy" id="1569628"/>
    <lineage>
        <taxon>Eukaryota</taxon>
        <taxon>Fungi</taxon>
        <taxon>Dikarya</taxon>
        <taxon>Basidiomycota</taxon>
        <taxon>Ustilaginomycotina</taxon>
        <taxon>Exobasidiomycetes</taxon>
        <taxon>Microstromatales</taxon>
        <taxon>Microstromatales incertae sedis</taxon>
        <taxon>Jaminaea</taxon>
    </lineage>
</organism>
<proteinExistence type="predicted"/>
<feature type="compositionally biased region" description="Polar residues" evidence="1">
    <location>
        <begin position="1398"/>
        <end position="1419"/>
    </location>
</feature>
<dbReference type="InterPro" id="IPR011990">
    <property type="entry name" value="TPR-like_helical_dom_sf"/>
</dbReference>
<feature type="region of interest" description="Disordered" evidence="1">
    <location>
        <begin position="636"/>
        <end position="710"/>
    </location>
</feature>
<feature type="region of interest" description="Disordered" evidence="1">
    <location>
        <begin position="471"/>
        <end position="604"/>
    </location>
</feature>
<evidence type="ECO:0000259" key="2">
    <source>
        <dbReference type="PROSITE" id="PS50191"/>
    </source>
</evidence>
<dbReference type="InterPro" id="IPR036865">
    <property type="entry name" value="CRAL-TRIO_dom_sf"/>
</dbReference>
<dbReference type="Pfam" id="PF10300">
    <property type="entry name" value="Iml2-TPR_39"/>
    <property type="match status" value="1"/>
</dbReference>
<feature type="compositionally biased region" description="Low complexity" evidence="1">
    <location>
        <begin position="582"/>
        <end position="597"/>
    </location>
</feature>
<feature type="compositionally biased region" description="Basic residues" evidence="1">
    <location>
        <begin position="530"/>
        <end position="540"/>
    </location>
</feature>
<dbReference type="OrthoDB" id="43460at2759"/>
<feature type="compositionally biased region" description="Acidic residues" evidence="1">
    <location>
        <begin position="672"/>
        <end position="699"/>
    </location>
</feature>
<dbReference type="SUPFAM" id="SSF46938">
    <property type="entry name" value="CRAL/TRIO N-terminal domain"/>
    <property type="match status" value="1"/>
</dbReference>
<dbReference type="SMART" id="SM00516">
    <property type="entry name" value="SEC14"/>
    <property type="match status" value="1"/>
</dbReference>
<dbReference type="PANTHER" id="PTHR31859">
    <property type="entry name" value="TETRATRICOPEPTIDE REPEAT PROTEIN 39 FAMILY MEMBER"/>
    <property type="match status" value="1"/>
</dbReference>
<dbReference type="STRING" id="1569628.A0A316UML6"/>
<dbReference type="Proteomes" id="UP000245884">
    <property type="component" value="Unassembled WGS sequence"/>
</dbReference>
<dbReference type="SMART" id="SM01100">
    <property type="entry name" value="CRAL_TRIO_N"/>
    <property type="match status" value="1"/>
</dbReference>
<dbReference type="GO" id="GO:0005829">
    <property type="term" value="C:cytosol"/>
    <property type="evidence" value="ECO:0007669"/>
    <property type="project" value="TreeGrafter"/>
</dbReference>
<feature type="domain" description="CRAL-TRIO" evidence="2">
    <location>
        <begin position="168"/>
        <end position="329"/>
    </location>
</feature>
<accession>A0A316UML6</accession>
<dbReference type="Gene3D" id="1.25.40.10">
    <property type="entry name" value="Tetratricopeptide repeat domain"/>
    <property type="match status" value="1"/>
</dbReference>
<gene>
    <name evidence="3" type="ORF">BDZ90DRAFT_233647</name>
</gene>
<reference evidence="3 4" key="1">
    <citation type="journal article" date="2018" name="Mol. Biol. Evol.">
        <title>Broad Genomic Sampling Reveals a Smut Pathogenic Ancestry of the Fungal Clade Ustilaginomycotina.</title>
        <authorList>
            <person name="Kijpornyongpan T."/>
            <person name="Mondo S.J."/>
            <person name="Barry K."/>
            <person name="Sandor L."/>
            <person name="Lee J."/>
            <person name="Lipzen A."/>
            <person name="Pangilinan J."/>
            <person name="LaButti K."/>
            <person name="Hainaut M."/>
            <person name="Henrissat B."/>
            <person name="Grigoriev I.V."/>
            <person name="Spatafora J.W."/>
            <person name="Aime M.C."/>
        </authorList>
    </citation>
    <scope>NUCLEOTIDE SEQUENCE [LARGE SCALE GENOMIC DNA]</scope>
    <source>
        <strain evidence="3 4">MCA 5214</strain>
    </source>
</reference>
<name>A0A316UML6_9BASI</name>
<dbReference type="GeneID" id="37028531"/>
<feature type="compositionally biased region" description="Low complexity" evidence="1">
    <location>
        <begin position="1338"/>
        <end position="1385"/>
    </location>
</feature>
<dbReference type="EMBL" id="KZ819673">
    <property type="protein sequence ID" value="PWN26058.1"/>
    <property type="molecule type" value="Genomic_DNA"/>
</dbReference>
<dbReference type="PANTHER" id="PTHR31859:SF1">
    <property type="entry name" value="TETRATRICOPEPTIDE REPEAT PROTEIN 39C"/>
    <property type="match status" value="1"/>
</dbReference>